<comment type="subcellular location">
    <subcellularLocation>
        <location evidence="1">Membrane</location>
        <topology evidence="1">Multi-pass membrane protein</topology>
    </subcellularLocation>
</comment>
<reference evidence="13" key="1">
    <citation type="submission" date="2016-11" db="EMBL/GenBank/DDBJ databases">
        <authorList>
            <person name="Varghese N."/>
            <person name="Submissions S."/>
        </authorList>
    </citation>
    <scope>NUCLEOTIDE SEQUENCE [LARGE SCALE GENOMIC DNA]</scope>
    <source>
        <strain evidence="13">DSM 26884</strain>
    </source>
</reference>
<dbReference type="InterPro" id="IPR012932">
    <property type="entry name" value="VKOR"/>
</dbReference>
<dbReference type="GeneID" id="92712687"/>
<organism evidence="12 13">
    <name type="scientific">Bacteroides stercorirosoris</name>
    <dbReference type="NCBI Taxonomy" id="871324"/>
    <lineage>
        <taxon>Bacteria</taxon>
        <taxon>Pseudomonadati</taxon>
        <taxon>Bacteroidota</taxon>
        <taxon>Bacteroidia</taxon>
        <taxon>Bacteroidales</taxon>
        <taxon>Bacteroidaceae</taxon>
        <taxon>Bacteroides</taxon>
    </lineage>
</organism>
<dbReference type="PROSITE" id="PS50990">
    <property type="entry name" value="PEPTIDASE_C39"/>
    <property type="match status" value="1"/>
</dbReference>
<keyword evidence="5 10" id="KW-1133">Transmembrane helix</keyword>
<feature type="transmembrane region" description="Helical" evidence="10">
    <location>
        <begin position="146"/>
        <end position="163"/>
    </location>
</feature>
<feature type="transmembrane region" description="Helical" evidence="10">
    <location>
        <begin position="169"/>
        <end position="190"/>
    </location>
</feature>
<dbReference type="GO" id="GO:0008233">
    <property type="term" value="F:peptidase activity"/>
    <property type="evidence" value="ECO:0007669"/>
    <property type="project" value="InterPro"/>
</dbReference>
<dbReference type="InterPro" id="IPR036249">
    <property type="entry name" value="Thioredoxin-like_sf"/>
</dbReference>
<feature type="transmembrane region" description="Helical" evidence="10">
    <location>
        <begin position="249"/>
        <end position="269"/>
    </location>
</feature>
<dbReference type="CDD" id="cd12921">
    <property type="entry name" value="VKOR_4"/>
    <property type="match status" value="1"/>
</dbReference>
<dbReference type="GO" id="GO:0048038">
    <property type="term" value="F:quinone binding"/>
    <property type="evidence" value="ECO:0007669"/>
    <property type="project" value="UniProtKB-KW"/>
</dbReference>
<evidence type="ECO:0000256" key="4">
    <source>
        <dbReference type="ARBA" id="ARBA00022719"/>
    </source>
</evidence>
<dbReference type="Gene3D" id="1.20.1440.130">
    <property type="entry name" value="VKOR domain"/>
    <property type="match status" value="1"/>
</dbReference>
<dbReference type="GO" id="GO:0016491">
    <property type="term" value="F:oxidoreductase activity"/>
    <property type="evidence" value="ECO:0007669"/>
    <property type="project" value="UniProtKB-KW"/>
</dbReference>
<feature type="transmembrane region" description="Helical" evidence="10">
    <location>
        <begin position="311"/>
        <end position="329"/>
    </location>
</feature>
<dbReference type="EMBL" id="FQZN01000015">
    <property type="protein sequence ID" value="SHJ10262.1"/>
    <property type="molecule type" value="Genomic_DNA"/>
</dbReference>
<feature type="transmembrane region" description="Helical" evidence="10">
    <location>
        <begin position="278"/>
        <end position="299"/>
    </location>
</feature>
<sequence>MLGVDNATSEVVHHFLRSLTVKVSRTTLCRLLDNPLGNTMQGISNALNALHVKNVVYQLQPRHLEKLHAPFITQLETSHSTFCLVEKIEQDRLIISTAEVSHMPISRKLFTYQWTGTVLFGETTPKTVCESHCLLRNMNYICRQHRILIAGIISVLLVFSSIWSKNYPAGLPLYLSALTCGILISTVILYKEMVDKHFLHRFCHIGKVIDCNKVLKSKGAHIAGIGIGELSWMYFTTMFFFTAVCPEEFHFLAALFGFIAIAFTLYSIIYQIFIIRKACLFCILTIFSVWLTAASLYVIRNNFEWKFSIRILFSMIAISTICLIFWIQAKTLVSSDKEKSFLQAKLSGLLNPITFQKLLALKPKVRRMIHPDIALHNSAGNAKDRLMVVVNPNCKACAKVHRHIREISRDISISLVIYTNDRLGIHIAQTILSVYLSEGWDRATYLLEAWFEMQEIPDVERYNINDTAQLLWRQQQEYCLQNNVSHTPAVIVNGHYIPSVYQLAELKYVLA</sequence>
<evidence type="ECO:0000256" key="6">
    <source>
        <dbReference type="ARBA" id="ARBA00023002"/>
    </source>
</evidence>
<keyword evidence="3 10" id="KW-0812">Transmembrane</keyword>
<dbReference type="Pfam" id="PF03412">
    <property type="entry name" value="Peptidase_C39"/>
    <property type="match status" value="1"/>
</dbReference>
<evidence type="ECO:0000256" key="5">
    <source>
        <dbReference type="ARBA" id="ARBA00022989"/>
    </source>
</evidence>
<dbReference type="Proteomes" id="UP000184192">
    <property type="component" value="Unassembled WGS sequence"/>
</dbReference>
<dbReference type="InterPro" id="IPR038354">
    <property type="entry name" value="VKOR_sf"/>
</dbReference>
<dbReference type="SUPFAM" id="SSF52833">
    <property type="entry name" value="Thioredoxin-like"/>
    <property type="match status" value="1"/>
</dbReference>
<dbReference type="Gene3D" id="3.40.30.10">
    <property type="entry name" value="Glutaredoxin"/>
    <property type="match status" value="1"/>
</dbReference>
<dbReference type="eggNOG" id="COG1651">
    <property type="taxonomic scope" value="Bacteria"/>
</dbReference>
<evidence type="ECO:0000256" key="1">
    <source>
        <dbReference type="ARBA" id="ARBA00004141"/>
    </source>
</evidence>
<dbReference type="RefSeq" id="WP_025830604.1">
    <property type="nucleotide sequence ID" value="NZ_FQZN01000015.1"/>
</dbReference>
<dbReference type="GO" id="GO:0016020">
    <property type="term" value="C:membrane"/>
    <property type="evidence" value="ECO:0007669"/>
    <property type="project" value="UniProtKB-SubCell"/>
</dbReference>
<name>A0A1M6GJY8_9BACE</name>
<gene>
    <name evidence="12" type="ORF">SAMN05444350_11574</name>
</gene>
<keyword evidence="8" id="KW-1015">Disulfide bond</keyword>
<keyword evidence="4" id="KW-0874">Quinone</keyword>
<keyword evidence="6" id="KW-0560">Oxidoreductase</keyword>
<dbReference type="GO" id="GO:0005524">
    <property type="term" value="F:ATP binding"/>
    <property type="evidence" value="ECO:0007669"/>
    <property type="project" value="InterPro"/>
</dbReference>
<dbReference type="AlphaFoldDB" id="A0A1M6GJY8"/>
<evidence type="ECO:0000313" key="13">
    <source>
        <dbReference type="Proteomes" id="UP000184192"/>
    </source>
</evidence>
<feature type="transmembrane region" description="Helical" evidence="10">
    <location>
        <begin position="222"/>
        <end position="243"/>
    </location>
</feature>
<dbReference type="SMART" id="SM00756">
    <property type="entry name" value="VKc"/>
    <property type="match status" value="1"/>
</dbReference>
<feature type="domain" description="Peptidase C39" evidence="11">
    <location>
        <begin position="6"/>
        <end position="121"/>
    </location>
</feature>
<keyword evidence="13" id="KW-1185">Reference proteome</keyword>
<evidence type="ECO:0000256" key="8">
    <source>
        <dbReference type="ARBA" id="ARBA00023157"/>
    </source>
</evidence>
<protein>
    <submittedName>
        <fullName evidence="12">Uncharacterized membrane protein</fullName>
    </submittedName>
</protein>
<evidence type="ECO:0000256" key="10">
    <source>
        <dbReference type="SAM" id="Phobius"/>
    </source>
</evidence>
<dbReference type="Gene3D" id="3.90.70.10">
    <property type="entry name" value="Cysteine proteinases"/>
    <property type="match status" value="1"/>
</dbReference>
<comment type="similarity">
    <text evidence="2">Belongs to the VKOR family.</text>
</comment>
<evidence type="ECO:0000256" key="3">
    <source>
        <dbReference type="ARBA" id="ARBA00022692"/>
    </source>
</evidence>
<evidence type="ECO:0000256" key="7">
    <source>
        <dbReference type="ARBA" id="ARBA00023136"/>
    </source>
</evidence>
<dbReference type="GO" id="GO:0006508">
    <property type="term" value="P:proteolysis"/>
    <property type="evidence" value="ECO:0007669"/>
    <property type="project" value="InterPro"/>
</dbReference>
<keyword evidence="9" id="KW-0676">Redox-active center</keyword>
<accession>A0A1M6GJY8</accession>
<dbReference type="Pfam" id="PF07884">
    <property type="entry name" value="VKOR"/>
    <property type="match status" value="1"/>
</dbReference>
<evidence type="ECO:0000256" key="2">
    <source>
        <dbReference type="ARBA" id="ARBA00006214"/>
    </source>
</evidence>
<evidence type="ECO:0000313" key="12">
    <source>
        <dbReference type="EMBL" id="SHJ10262.1"/>
    </source>
</evidence>
<dbReference type="InterPro" id="IPR005074">
    <property type="entry name" value="Peptidase_C39"/>
</dbReference>
<evidence type="ECO:0000259" key="11">
    <source>
        <dbReference type="PROSITE" id="PS50990"/>
    </source>
</evidence>
<proteinExistence type="inferred from homology"/>
<keyword evidence="7 10" id="KW-0472">Membrane</keyword>
<evidence type="ECO:0000256" key="9">
    <source>
        <dbReference type="ARBA" id="ARBA00023284"/>
    </source>
</evidence>